<comment type="caution">
    <text evidence="1">The sequence shown here is derived from an EMBL/GenBank/DDBJ whole genome shotgun (WGS) entry which is preliminary data.</text>
</comment>
<dbReference type="Proteomes" id="UP000011885">
    <property type="component" value="Unassembled WGS sequence"/>
</dbReference>
<proteinExistence type="predicted"/>
<organism evidence="1 2">
    <name type="scientific">Rhodopirellula sallentina SM41</name>
    <dbReference type="NCBI Taxonomy" id="1263870"/>
    <lineage>
        <taxon>Bacteria</taxon>
        <taxon>Pseudomonadati</taxon>
        <taxon>Planctomycetota</taxon>
        <taxon>Planctomycetia</taxon>
        <taxon>Pirellulales</taxon>
        <taxon>Pirellulaceae</taxon>
        <taxon>Rhodopirellula</taxon>
    </lineage>
</organism>
<reference evidence="1 2" key="1">
    <citation type="journal article" date="2013" name="Mar. Genomics">
        <title>Expression of sulfatases in Rhodopirellula baltica and the diversity of sulfatases in the genus Rhodopirellula.</title>
        <authorList>
            <person name="Wegner C.E."/>
            <person name="Richter-Heitmann T."/>
            <person name="Klindworth A."/>
            <person name="Klockow C."/>
            <person name="Richter M."/>
            <person name="Achstetter T."/>
            <person name="Glockner F.O."/>
            <person name="Harder J."/>
        </authorList>
    </citation>
    <scope>NUCLEOTIDE SEQUENCE [LARGE SCALE GENOMIC DNA]</scope>
    <source>
        <strain evidence="1 2">SM41</strain>
    </source>
</reference>
<dbReference type="EMBL" id="ANOH01000399">
    <property type="protein sequence ID" value="EMI52905.1"/>
    <property type="molecule type" value="Genomic_DNA"/>
</dbReference>
<evidence type="ECO:0000313" key="1">
    <source>
        <dbReference type="EMBL" id="EMI52905.1"/>
    </source>
</evidence>
<evidence type="ECO:0000313" key="2">
    <source>
        <dbReference type="Proteomes" id="UP000011885"/>
    </source>
</evidence>
<sequence length="49" mass="5211">MKELDLNAEACCIASAFQTRCVDALGEISGDMSRCLGSIVWASLWGQGC</sequence>
<name>M5TUR4_9BACT</name>
<accession>M5TUR4</accession>
<gene>
    <name evidence="1" type="ORF">RSSM_05632</name>
</gene>
<keyword evidence="2" id="KW-1185">Reference proteome</keyword>
<dbReference type="AlphaFoldDB" id="M5TUR4"/>
<protein>
    <submittedName>
        <fullName evidence="1">Uncharacterized protein</fullName>
    </submittedName>
</protein>